<organism evidence="1 2">
    <name type="scientific">Piscinibacter sakaiensis</name>
    <name type="common">Ideonella sakaiensis</name>
    <dbReference type="NCBI Taxonomy" id="1547922"/>
    <lineage>
        <taxon>Bacteria</taxon>
        <taxon>Pseudomonadati</taxon>
        <taxon>Pseudomonadota</taxon>
        <taxon>Betaproteobacteria</taxon>
        <taxon>Burkholderiales</taxon>
        <taxon>Sphaerotilaceae</taxon>
        <taxon>Piscinibacter</taxon>
    </lineage>
</organism>
<dbReference type="Proteomes" id="UP000037660">
    <property type="component" value="Unassembled WGS sequence"/>
</dbReference>
<protein>
    <submittedName>
        <fullName evidence="1">Uncharacterized protein</fullName>
    </submittedName>
</protein>
<evidence type="ECO:0000313" key="1">
    <source>
        <dbReference type="EMBL" id="GAP36652.1"/>
    </source>
</evidence>
<dbReference type="AlphaFoldDB" id="A0A0K8P1Y2"/>
<dbReference type="OrthoDB" id="8689649at2"/>
<accession>A0A0K8P1Y2</accession>
<proteinExistence type="predicted"/>
<comment type="caution">
    <text evidence="1">The sequence shown here is derived from an EMBL/GenBank/DDBJ whole genome shotgun (WGS) entry which is preliminary data.</text>
</comment>
<sequence length="72" mass="8052">MPLRIGKYLVSPLVRRLDNGRHAAAVSIRSGSGRMTHDRVMRFVPLFDTPLRAAAFATEQALAWIGERHPGR</sequence>
<dbReference type="RefSeq" id="WP_054020629.1">
    <property type="nucleotide sequence ID" value="NZ_BBYR01000037.1"/>
</dbReference>
<reference evidence="2" key="1">
    <citation type="submission" date="2015-07" db="EMBL/GenBank/DDBJ databases">
        <title>Discovery of a poly(ethylene terephthalate assimilation.</title>
        <authorList>
            <person name="Yoshida S."/>
            <person name="Hiraga K."/>
            <person name="Takehana T."/>
            <person name="Taniguchi I."/>
            <person name="Yamaji H."/>
            <person name="Maeda Y."/>
            <person name="Toyohara K."/>
            <person name="Miyamoto K."/>
            <person name="Kimura Y."/>
            <person name="Oda K."/>
        </authorList>
    </citation>
    <scope>NUCLEOTIDE SEQUENCE [LARGE SCALE GENOMIC DNA]</scope>
    <source>
        <strain evidence="2">NBRC 110686 / TISTR 2288 / 201-F6</strain>
    </source>
</reference>
<keyword evidence="2" id="KW-1185">Reference proteome</keyword>
<reference evidence="1 2" key="2">
    <citation type="journal article" date="2016" name="Science">
        <title>A bacterium that degrades and assimilates poly(ethylene terephthalate).</title>
        <authorList>
            <person name="Yoshida S."/>
            <person name="Hiraga K."/>
            <person name="Takehana T."/>
            <person name="Taniguchi I."/>
            <person name="Yamaji H."/>
            <person name="Maeda Y."/>
            <person name="Toyohara K."/>
            <person name="Miyamoto K."/>
            <person name="Kimura Y."/>
            <person name="Oda K."/>
        </authorList>
    </citation>
    <scope>NUCLEOTIDE SEQUENCE [LARGE SCALE GENOMIC DNA]</scope>
    <source>
        <strain evidence="2">NBRC 110686 / TISTR 2288 / 201-F6</strain>
    </source>
</reference>
<name>A0A0K8P1Y2_PISS1</name>
<dbReference type="EMBL" id="BBYR01000037">
    <property type="protein sequence ID" value="GAP36652.1"/>
    <property type="molecule type" value="Genomic_DNA"/>
</dbReference>
<evidence type="ECO:0000313" key="2">
    <source>
        <dbReference type="Proteomes" id="UP000037660"/>
    </source>
</evidence>
<gene>
    <name evidence="1" type="ORF">ISF6_2492</name>
</gene>